<gene>
    <name evidence="2" type="ORF">SAMN05660733_00699</name>
</gene>
<dbReference type="RefSeq" id="WP_051769329.1">
    <property type="nucleotide sequence ID" value="NZ_FWYC01000003.1"/>
</dbReference>
<reference evidence="3" key="1">
    <citation type="submission" date="2017-04" db="EMBL/GenBank/DDBJ databases">
        <authorList>
            <person name="Varghese N."/>
            <person name="Submissions S."/>
        </authorList>
    </citation>
    <scope>NUCLEOTIDE SEQUENCE [LARGE SCALE GENOMIC DNA]</scope>
    <source>
        <strain evidence="3">DSM 44073</strain>
    </source>
</reference>
<dbReference type="NCBIfam" id="NF038403">
    <property type="entry name" value="perm_prefix_1"/>
    <property type="match status" value="1"/>
</dbReference>
<feature type="transmembrane region" description="Helical" evidence="1">
    <location>
        <begin position="84"/>
        <end position="101"/>
    </location>
</feature>
<protein>
    <submittedName>
        <fullName evidence="2">Uncharacterized protein</fullName>
    </submittedName>
</protein>
<keyword evidence="1" id="KW-0472">Membrane</keyword>
<dbReference type="AlphaFoldDB" id="A0A1W2AHS3"/>
<proteinExistence type="predicted"/>
<dbReference type="Pfam" id="PF22564">
    <property type="entry name" value="HAAS"/>
    <property type="match status" value="1"/>
</dbReference>
<organism evidence="2 3">
    <name type="scientific">Lentzea albidocapillata</name>
    <dbReference type="NCBI Taxonomy" id="40571"/>
    <lineage>
        <taxon>Bacteria</taxon>
        <taxon>Bacillati</taxon>
        <taxon>Actinomycetota</taxon>
        <taxon>Actinomycetes</taxon>
        <taxon>Pseudonocardiales</taxon>
        <taxon>Pseudonocardiaceae</taxon>
        <taxon>Lentzea</taxon>
    </lineage>
</organism>
<evidence type="ECO:0000313" key="3">
    <source>
        <dbReference type="Proteomes" id="UP000192840"/>
    </source>
</evidence>
<feature type="transmembrane region" description="Helical" evidence="1">
    <location>
        <begin position="113"/>
        <end position="134"/>
    </location>
</feature>
<name>A0A1W2AHS3_9PSEU</name>
<evidence type="ECO:0000256" key="1">
    <source>
        <dbReference type="SAM" id="Phobius"/>
    </source>
</evidence>
<dbReference type="OrthoDB" id="5187995at2"/>
<keyword evidence="3" id="KW-1185">Reference proteome</keyword>
<accession>A0A1W2AHS3</accession>
<feature type="transmembrane region" description="Helical" evidence="1">
    <location>
        <begin position="146"/>
        <end position="168"/>
    </location>
</feature>
<dbReference type="InterPro" id="IPR047928">
    <property type="entry name" value="Perm_prefix_1"/>
</dbReference>
<evidence type="ECO:0000313" key="2">
    <source>
        <dbReference type="EMBL" id="SMC60227.1"/>
    </source>
</evidence>
<dbReference type="EMBL" id="FWYC01000003">
    <property type="protein sequence ID" value="SMC60227.1"/>
    <property type="molecule type" value="Genomic_DNA"/>
</dbReference>
<keyword evidence="1" id="KW-1133">Transmembrane helix</keyword>
<dbReference type="Proteomes" id="UP000192840">
    <property type="component" value="Unassembled WGS sequence"/>
</dbReference>
<keyword evidence="1" id="KW-0812">Transmembrane</keyword>
<feature type="transmembrane region" description="Helical" evidence="1">
    <location>
        <begin position="174"/>
        <end position="198"/>
    </location>
</feature>
<sequence length="221" mass="22546">MARDVLIIEGYLAALATRLPGPRRARVAVLDELRDGLTEAAARHTDSGSPPRAAAEAAVDEFGTVDQVAAAFAGELVTQQARHVVTVLVVTGPLVGVWWLLLLAPTSPAGIPVLPLICVAVLIGLLVLATTGGLTRWVPSAVPRRALAGAAAVVVGCMVGDLGMLTVLATSSDAGLSVLAITAALASLIRLGCGVHLLRACRHAQQALSGDEPISPRRSAG</sequence>
<dbReference type="STRING" id="40571.SAMN05660733_00699"/>
<dbReference type="eggNOG" id="ENOG5031Q21">
    <property type="taxonomic scope" value="Bacteria"/>
</dbReference>